<dbReference type="EMBL" id="CP073708">
    <property type="protein sequence ID" value="QUO42793.1"/>
    <property type="molecule type" value="Genomic_DNA"/>
</dbReference>
<evidence type="ECO:0000259" key="2">
    <source>
        <dbReference type="Pfam" id="PF07811"/>
    </source>
</evidence>
<keyword evidence="6" id="KW-1185">Reference proteome</keyword>
<name>A0A7T5JQ20_9BACL</name>
<dbReference type="Pfam" id="PF07811">
    <property type="entry name" value="TadE"/>
    <property type="match status" value="1"/>
</dbReference>
<sequence>MPLKQTIRDEKGSMTIEFLAVLPLVFLILMVCWQFLIGVYAVITAQSAANEAAKVYAITRDSGEALAAAETVVAAAGGGIGYVSGFISNGNYFTAEVKVAVDLIFIPSLMRDNMAPEDRVITFHREMAGRVIR</sequence>
<evidence type="ECO:0000313" key="6">
    <source>
        <dbReference type="Proteomes" id="UP000677234"/>
    </source>
</evidence>
<accession>A0A7T5JQ20</accession>
<evidence type="ECO:0000313" key="3">
    <source>
        <dbReference type="EMBL" id="QQE75767.1"/>
    </source>
</evidence>
<dbReference type="Proteomes" id="UP000595847">
    <property type="component" value="Chromosome"/>
</dbReference>
<keyword evidence="1" id="KW-0472">Membrane</keyword>
<gene>
    <name evidence="3" type="ORF">JD108_07805</name>
    <name evidence="4" type="ORF">KDJ56_07485</name>
</gene>
<proteinExistence type="predicted"/>
<organism evidence="3 5">
    <name type="scientific">Brevibacillus composti</name>
    <dbReference type="NCBI Taxonomy" id="2796470"/>
    <lineage>
        <taxon>Bacteria</taxon>
        <taxon>Bacillati</taxon>
        <taxon>Bacillota</taxon>
        <taxon>Bacilli</taxon>
        <taxon>Bacillales</taxon>
        <taxon>Paenibacillaceae</taxon>
        <taxon>Brevibacillus</taxon>
    </lineage>
</organism>
<feature type="transmembrane region" description="Helical" evidence="1">
    <location>
        <begin position="21"/>
        <end position="43"/>
    </location>
</feature>
<evidence type="ECO:0000256" key="1">
    <source>
        <dbReference type="SAM" id="Phobius"/>
    </source>
</evidence>
<reference evidence="3 5" key="1">
    <citation type="submission" date="2020-12" db="EMBL/GenBank/DDBJ databases">
        <title>strain FJAT-54423T represents a novel species of the genus Brevibacillus.</title>
        <authorList>
            <person name="Tang R."/>
        </authorList>
    </citation>
    <scope>NUCLEOTIDE SEQUENCE [LARGE SCALE GENOMIC DNA]</scope>
    <source>
        <strain evidence="3 5">FJAT-54423</strain>
    </source>
</reference>
<reference evidence="4" key="2">
    <citation type="submission" date="2021-04" db="EMBL/GenBank/DDBJ databases">
        <title>Brevibacillus composti FJAT-54423, complete genome.</title>
        <authorList>
            <person name="Tang R."/>
        </authorList>
    </citation>
    <scope>NUCLEOTIDE SEQUENCE</scope>
    <source>
        <strain evidence="4">FJAT-54424</strain>
    </source>
</reference>
<evidence type="ECO:0000313" key="5">
    <source>
        <dbReference type="Proteomes" id="UP000595847"/>
    </source>
</evidence>
<feature type="domain" description="TadE-like" evidence="2">
    <location>
        <begin position="12"/>
        <end position="53"/>
    </location>
</feature>
<keyword evidence="1" id="KW-1133">Transmembrane helix</keyword>
<dbReference type="KEGG" id="bcop:JD108_07805"/>
<evidence type="ECO:0000313" key="4">
    <source>
        <dbReference type="EMBL" id="QUO42793.1"/>
    </source>
</evidence>
<protein>
    <submittedName>
        <fullName evidence="3">Pilus assembly protein</fullName>
    </submittedName>
</protein>
<dbReference type="InterPro" id="IPR012495">
    <property type="entry name" value="TadE-like_dom"/>
</dbReference>
<keyword evidence="1" id="KW-0812">Transmembrane</keyword>
<dbReference type="Proteomes" id="UP000677234">
    <property type="component" value="Chromosome"/>
</dbReference>
<dbReference type="AlphaFoldDB" id="A0A7T5JQ20"/>
<dbReference type="EMBL" id="CP066308">
    <property type="protein sequence ID" value="QQE75767.1"/>
    <property type="molecule type" value="Genomic_DNA"/>
</dbReference>
<dbReference type="RefSeq" id="WP_198829281.1">
    <property type="nucleotide sequence ID" value="NZ_CP066308.1"/>
</dbReference>